<comment type="catalytic activity">
    <reaction evidence="4">
        <text>2 GTP = 3',3'-c-di-GMP + 2 diphosphate</text>
        <dbReference type="Rhea" id="RHEA:24898"/>
        <dbReference type="ChEBI" id="CHEBI:33019"/>
        <dbReference type="ChEBI" id="CHEBI:37565"/>
        <dbReference type="ChEBI" id="CHEBI:58805"/>
        <dbReference type="EC" id="2.7.7.65"/>
    </reaction>
</comment>
<dbReference type="NCBIfam" id="TIGR00254">
    <property type="entry name" value="GGDEF"/>
    <property type="match status" value="1"/>
</dbReference>
<dbReference type="FunFam" id="3.30.70.270:FF:000001">
    <property type="entry name" value="Diguanylate cyclase domain protein"/>
    <property type="match status" value="1"/>
</dbReference>
<evidence type="ECO:0000259" key="6">
    <source>
        <dbReference type="PROSITE" id="PS50887"/>
    </source>
</evidence>
<dbReference type="GO" id="GO:0043709">
    <property type="term" value="P:cell adhesion involved in single-species biofilm formation"/>
    <property type="evidence" value="ECO:0007669"/>
    <property type="project" value="TreeGrafter"/>
</dbReference>
<dbReference type="InterPro" id="IPR054327">
    <property type="entry name" value="His-kinase-like_sensor"/>
</dbReference>
<dbReference type="CDD" id="cd01949">
    <property type="entry name" value="GGDEF"/>
    <property type="match status" value="1"/>
</dbReference>
<gene>
    <name evidence="7" type="primary">cph2_1</name>
    <name evidence="7" type="ORF">NCTC9419_00241</name>
</gene>
<dbReference type="SUPFAM" id="SSF55073">
    <property type="entry name" value="Nucleotide cyclase"/>
    <property type="match status" value="1"/>
</dbReference>
<organism evidence="7 8">
    <name type="scientific">Serratia rubidaea</name>
    <name type="common">Serratia marinorubra</name>
    <dbReference type="NCBI Taxonomy" id="61652"/>
    <lineage>
        <taxon>Bacteria</taxon>
        <taxon>Pseudomonadati</taxon>
        <taxon>Pseudomonadota</taxon>
        <taxon>Gammaproteobacteria</taxon>
        <taxon>Enterobacterales</taxon>
        <taxon>Yersiniaceae</taxon>
        <taxon>Serratia</taxon>
    </lineage>
</organism>
<dbReference type="CDD" id="cd12915">
    <property type="entry name" value="PDC2_DGC_like"/>
    <property type="match status" value="1"/>
</dbReference>
<evidence type="ECO:0000313" key="8">
    <source>
        <dbReference type="Proteomes" id="UP000271603"/>
    </source>
</evidence>
<dbReference type="InterPro" id="IPR000160">
    <property type="entry name" value="GGDEF_dom"/>
</dbReference>
<dbReference type="Pfam" id="PF00990">
    <property type="entry name" value="GGDEF"/>
    <property type="match status" value="1"/>
</dbReference>
<dbReference type="AlphaFoldDB" id="A0A3S4FN97"/>
<evidence type="ECO:0000256" key="3">
    <source>
        <dbReference type="ARBA" id="ARBA00012528"/>
    </source>
</evidence>
<comment type="pathway">
    <text evidence="2">Purine metabolism; 3',5'-cyclic di-GMP biosynthesis.</text>
</comment>
<dbReference type="STRING" id="61652.AXX16_2194"/>
<keyword evidence="5" id="KW-0812">Transmembrane</keyword>
<evidence type="ECO:0000313" key="7">
    <source>
        <dbReference type="EMBL" id="VEA68042.1"/>
    </source>
</evidence>
<dbReference type="Gene3D" id="3.30.450.20">
    <property type="entry name" value="PAS domain"/>
    <property type="match status" value="2"/>
</dbReference>
<protein>
    <recommendedName>
        <fullName evidence="3">diguanylate cyclase</fullName>
        <ecNumber evidence="3">2.7.7.65</ecNumber>
    </recommendedName>
</protein>
<dbReference type="GO" id="GO:0052621">
    <property type="term" value="F:diguanylate cyclase activity"/>
    <property type="evidence" value="ECO:0007669"/>
    <property type="project" value="UniProtKB-EC"/>
</dbReference>
<dbReference type="InterPro" id="IPR029787">
    <property type="entry name" value="Nucleotide_cyclase"/>
</dbReference>
<feature type="domain" description="GGDEF" evidence="6">
    <location>
        <begin position="377"/>
        <end position="513"/>
    </location>
</feature>
<dbReference type="GO" id="GO:0005886">
    <property type="term" value="C:plasma membrane"/>
    <property type="evidence" value="ECO:0007669"/>
    <property type="project" value="TreeGrafter"/>
</dbReference>
<dbReference type="EC" id="2.7.7.65" evidence="3"/>
<feature type="transmembrane region" description="Helical" evidence="5">
    <location>
        <begin position="296"/>
        <end position="316"/>
    </location>
</feature>
<reference evidence="7 8" key="1">
    <citation type="submission" date="2018-12" db="EMBL/GenBank/DDBJ databases">
        <authorList>
            <consortium name="Pathogen Informatics"/>
        </authorList>
    </citation>
    <scope>NUCLEOTIDE SEQUENCE [LARGE SCALE GENOMIC DNA]</scope>
    <source>
        <strain evidence="7 8">NCTC9419</strain>
    </source>
</reference>
<sequence>MTQPPPESAKSGTSPLLFQAAVFVVIVVVTLLVFNIWQSWHARKLDLQSADNGASNLARSLAQHAYDTFKQVDNSLLELKERAEHDGLGPAQQRRLQKVMHDQVNNSPQLHGSFIFDAQGRWVVTSFGRTGAHANNGDRAYFQYHQRHNDNNFYIGKVIRSRSTDDLVIPISRRLNNPDGSFAGVVLATLYVDYFRDFYDDFALEDQDALSLLLADGTILYRRPYAPESIGKNVSLGVLFRQILPYSTFGNATLVSKFDGVERIYGYSRVPHYPLVIAAGLSKHDVLSSWRKDTGLFALGGSILLAILLALGITLIRQINHSLQTEAELVRTRDQLTQMNQTLEELALLDGLTGLANRRRFDMALANHSNHAARYARNLALLILDIDYFKQYNDIYGHVAGDRCLQQIGQLLQAMPNRVGDLVARYGGEELTIILPDTDLAGAMGCAERVLAHVRQMQIPHEGSPLGQITVSIGVAVQTPGNAADSTPVALIKQADAALYQAKKNGKNRVCHA</sequence>
<dbReference type="PROSITE" id="PS50887">
    <property type="entry name" value="GGDEF"/>
    <property type="match status" value="1"/>
</dbReference>
<keyword evidence="5" id="KW-1133">Transmembrane helix</keyword>
<accession>A0A3S4FN97</accession>
<dbReference type="InterPro" id="IPR043128">
    <property type="entry name" value="Rev_trsase/Diguanyl_cyclase"/>
</dbReference>
<dbReference type="PANTHER" id="PTHR45138">
    <property type="entry name" value="REGULATORY COMPONENTS OF SENSORY TRANSDUCTION SYSTEM"/>
    <property type="match status" value="1"/>
</dbReference>
<dbReference type="RefSeq" id="WP_128143431.1">
    <property type="nucleotide sequence ID" value="NZ_JAERKC010000080.1"/>
</dbReference>
<evidence type="ECO:0000256" key="1">
    <source>
        <dbReference type="ARBA" id="ARBA00001946"/>
    </source>
</evidence>
<dbReference type="SMART" id="SM00267">
    <property type="entry name" value="GGDEF"/>
    <property type="match status" value="1"/>
</dbReference>
<dbReference type="Proteomes" id="UP000271603">
    <property type="component" value="Chromosome"/>
</dbReference>
<dbReference type="Gene3D" id="3.30.70.270">
    <property type="match status" value="1"/>
</dbReference>
<feature type="transmembrane region" description="Helical" evidence="5">
    <location>
        <begin position="16"/>
        <end position="37"/>
    </location>
</feature>
<proteinExistence type="predicted"/>
<evidence type="ECO:0000256" key="2">
    <source>
        <dbReference type="ARBA" id="ARBA00004665"/>
    </source>
</evidence>
<dbReference type="InterPro" id="IPR050469">
    <property type="entry name" value="Diguanylate_Cyclase"/>
</dbReference>
<dbReference type="CDD" id="cd12914">
    <property type="entry name" value="PDC1_DGC_like"/>
    <property type="match status" value="1"/>
</dbReference>
<name>A0A3S4FN97_SERRU</name>
<dbReference type="EMBL" id="LR134155">
    <property type="protein sequence ID" value="VEA68042.1"/>
    <property type="molecule type" value="Genomic_DNA"/>
</dbReference>
<evidence type="ECO:0000256" key="4">
    <source>
        <dbReference type="ARBA" id="ARBA00034247"/>
    </source>
</evidence>
<keyword evidence="5" id="KW-0472">Membrane</keyword>
<comment type="cofactor">
    <cofactor evidence="1">
        <name>Mg(2+)</name>
        <dbReference type="ChEBI" id="CHEBI:18420"/>
    </cofactor>
</comment>
<dbReference type="Pfam" id="PF22588">
    <property type="entry name" value="dCache_1_like"/>
    <property type="match status" value="1"/>
</dbReference>
<evidence type="ECO:0000256" key="5">
    <source>
        <dbReference type="SAM" id="Phobius"/>
    </source>
</evidence>
<dbReference type="GO" id="GO:1902201">
    <property type="term" value="P:negative regulation of bacterial-type flagellum-dependent cell motility"/>
    <property type="evidence" value="ECO:0007669"/>
    <property type="project" value="TreeGrafter"/>
</dbReference>
<dbReference type="PANTHER" id="PTHR45138:SF9">
    <property type="entry name" value="DIGUANYLATE CYCLASE DGCM-RELATED"/>
    <property type="match status" value="1"/>
</dbReference>